<evidence type="ECO:0000313" key="2">
    <source>
        <dbReference type="Proteomes" id="UP000177124"/>
    </source>
</evidence>
<dbReference type="STRING" id="1797716.A3D07_04180"/>
<sequence length="59" mass="7283">MYIKLVNNFIKAIFEEGGKPKWQRRRKRSQRNKRKILQDLPTSTSFKDHVRWVFYCLLI</sequence>
<dbReference type="Proteomes" id="UP000177124">
    <property type="component" value="Unassembled WGS sequence"/>
</dbReference>
<comment type="caution">
    <text evidence="1">The sequence shown here is derived from an EMBL/GenBank/DDBJ whole genome shotgun (WGS) entry which is preliminary data.</text>
</comment>
<organism evidence="1 2">
    <name type="scientific">Candidatus Curtissbacteria bacterium RIFCSPHIGHO2_02_FULL_42_15</name>
    <dbReference type="NCBI Taxonomy" id="1797716"/>
    <lineage>
        <taxon>Bacteria</taxon>
        <taxon>Candidatus Curtissiibacteriota</taxon>
    </lineage>
</organism>
<dbReference type="EMBL" id="MFBF01000050">
    <property type="protein sequence ID" value="OGD90246.1"/>
    <property type="molecule type" value="Genomic_DNA"/>
</dbReference>
<reference evidence="1 2" key="1">
    <citation type="journal article" date="2016" name="Nat. Commun.">
        <title>Thousands of microbial genomes shed light on interconnected biogeochemical processes in an aquifer system.</title>
        <authorList>
            <person name="Anantharaman K."/>
            <person name="Brown C.T."/>
            <person name="Hug L.A."/>
            <person name="Sharon I."/>
            <person name="Castelle C.J."/>
            <person name="Probst A.J."/>
            <person name="Thomas B.C."/>
            <person name="Singh A."/>
            <person name="Wilkins M.J."/>
            <person name="Karaoz U."/>
            <person name="Brodie E.L."/>
            <person name="Williams K.H."/>
            <person name="Hubbard S.S."/>
            <person name="Banfield J.F."/>
        </authorList>
    </citation>
    <scope>NUCLEOTIDE SEQUENCE [LARGE SCALE GENOMIC DNA]</scope>
</reference>
<protein>
    <submittedName>
        <fullName evidence="1">Uncharacterized protein</fullName>
    </submittedName>
</protein>
<dbReference type="AlphaFoldDB" id="A0A1F5GEJ0"/>
<name>A0A1F5GEJ0_9BACT</name>
<accession>A0A1F5GEJ0</accession>
<gene>
    <name evidence="1" type="ORF">A3D07_04180</name>
</gene>
<evidence type="ECO:0000313" key="1">
    <source>
        <dbReference type="EMBL" id="OGD90246.1"/>
    </source>
</evidence>
<proteinExistence type="predicted"/>